<evidence type="ECO:0000259" key="4">
    <source>
        <dbReference type="Pfam" id="PF02775"/>
    </source>
</evidence>
<dbReference type="GO" id="GO:0003984">
    <property type="term" value="F:acetolactate synthase activity"/>
    <property type="evidence" value="ECO:0007669"/>
    <property type="project" value="TreeGrafter"/>
</dbReference>
<dbReference type="KEGG" id="drg:H9K76_20690"/>
<reference evidence="6 7" key="1">
    <citation type="submission" date="2020-08" db="EMBL/GenBank/DDBJ databases">
        <title>Genome sequence of Diaphorobacter ruginosibacter DSM 27467T.</title>
        <authorList>
            <person name="Hyun D.-W."/>
            <person name="Bae J.-W."/>
        </authorList>
    </citation>
    <scope>NUCLEOTIDE SEQUENCE [LARGE SCALE GENOMIC DNA]</scope>
    <source>
        <strain evidence="6 7">DSM 27467</strain>
    </source>
</reference>
<dbReference type="PANTHER" id="PTHR18968:SF86">
    <property type="entry name" value="ACETOLACTATE SYNTHASE LARGE SUBUNIT ILVX-RELATED"/>
    <property type="match status" value="1"/>
</dbReference>
<dbReference type="InterPro" id="IPR012001">
    <property type="entry name" value="Thiamin_PyroP_enz_TPP-bd_dom"/>
</dbReference>
<dbReference type="InterPro" id="IPR045229">
    <property type="entry name" value="TPP_enz"/>
</dbReference>
<dbReference type="InterPro" id="IPR029061">
    <property type="entry name" value="THDP-binding"/>
</dbReference>
<dbReference type="SUPFAM" id="SSF52518">
    <property type="entry name" value="Thiamin diphosphate-binding fold (THDP-binding)"/>
    <property type="match status" value="2"/>
</dbReference>
<dbReference type="GO" id="GO:0030976">
    <property type="term" value="F:thiamine pyrophosphate binding"/>
    <property type="evidence" value="ECO:0007669"/>
    <property type="project" value="InterPro"/>
</dbReference>
<dbReference type="CDD" id="cd02002">
    <property type="entry name" value="TPP_BFDC"/>
    <property type="match status" value="1"/>
</dbReference>
<dbReference type="Pfam" id="PF02775">
    <property type="entry name" value="TPP_enzyme_C"/>
    <property type="match status" value="1"/>
</dbReference>
<dbReference type="GO" id="GO:0044281">
    <property type="term" value="P:small molecule metabolic process"/>
    <property type="evidence" value="ECO:0007669"/>
    <property type="project" value="UniProtKB-ARBA"/>
</dbReference>
<dbReference type="PANTHER" id="PTHR18968">
    <property type="entry name" value="THIAMINE PYROPHOSPHATE ENZYMES"/>
    <property type="match status" value="1"/>
</dbReference>
<gene>
    <name evidence="6" type="ORF">H9K76_20690</name>
</gene>
<comment type="similarity">
    <text evidence="1">Belongs to the TPP enzyme family.</text>
</comment>
<feature type="domain" description="Thiamine pyrophosphate enzyme N-terminal TPP-binding" evidence="5">
    <location>
        <begin position="23"/>
        <end position="130"/>
    </location>
</feature>
<feature type="region of interest" description="Disordered" evidence="3">
    <location>
        <begin position="1"/>
        <end position="20"/>
    </location>
</feature>
<evidence type="ECO:0000256" key="3">
    <source>
        <dbReference type="SAM" id="MobiDB-lite"/>
    </source>
</evidence>
<dbReference type="InterPro" id="IPR011766">
    <property type="entry name" value="TPP_enzyme_TPP-bd"/>
</dbReference>
<evidence type="ECO:0000313" key="7">
    <source>
        <dbReference type="Proteomes" id="UP000515811"/>
    </source>
</evidence>
<organism evidence="6 7">
    <name type="scientific">Diaphorobacter ruginosibacter</name>
    <dbReference type="NCBI Taxonomy" id="1715720"/>
    <lineage>
        <taxon>Bacteria</taxon>
        <taxon>Pseudomonadati</taxon>
        <taxon>Pseudomonadota</taxon>
        <taxon>Betaproteobacteria</taxon>
        <taxon>Burkholderiales</taxon>
        <taxon>Comamonadaceae</taxon>
        <taxon>Diaphorobacter</taxon>
    </lineage>
</organism>
<keyword evidence="7" id="KW-1185">Reference proteome</keyword>
<name>A0A7G9RVY6_9BURK</name>
<proteinExistence type="inferred from homology"/>
<dbReference type="Proteomes" id="UP000515811">
    <property type="component" value="Chromosome"/>
</dbReference>
<keyword evidence="2" id="KW-0786">Thiamine pyrophosphate</keyword>
<sequence>MAQDNDNGHNSSNTSSLGSTANNGADVLVDTLLANGVDVCFANPGTSEMHFVAALDRKPQMRCILGLFEGVVTGAADGYARMADKPACTLLHTGPGLANALANMHNARRANTPMVNIVGDHASYHLHHDAPLTSDIESLARPMSRWVGRARHANEVARQAAEAIHQSTTLGGGVSTLILPADAAWSETSTSPVHAPAPEALELDASALRASVRALRDRGDGKTLLMLSGRALREDALLIAQAIAERTGAHLIAQQSNARAQRGRGRVSIERVPYNVDAAVKLLAPYQRAILIGAKAPVAFFAYPGKPGSMLPADCEITTLCPPGGDPLEALEQLAEAVGAARRPESLLALPSMAAADKLGWSSATPINALTFAQAMAELIPDNAIVCDESVSSGRDFFRYTMQAAPHDYLQITGGAIGNGIPLATGAAVACPDRKVVLMQADGSGMYTLQGLWTQAREQLDVLNIIIANRSYAILRGEFKSVGAGEPGRNASRMLDLDNPAIDWLAIARGCGMEAVRVSHIAALGDAVRAALGRKGPFLIEAVL</sequence>
<protein>
    <submittedName>
        <fullName evidence="6">Acetolactate synthase large subunit</fullName>
    </submittedName>
</protein>
<evidence type="ECO:0000256" key="2">
    <source>
        <dbReference type="ARBA" id="ARBA00023052"/>
    </source>
</evidence>
<dbReference type="GO" id="GO:0050660">
    <property type="term" value="F:flavin adenine dinucleotide binding"/>
    <property type="evidence" value="ECO:0007669"/>
    <property type="project" value="TreeGrafter"/>
</dbReference>
<accession>A0A7G9RVY6</accession>
<dbReference type="NCBIfam" id="NF005760">
    <property type="entry name" value="PRK07586.1"/>
    <property type="match status" value="1"/>
</dbReference>
<dbReference type="AlphaFoldDB" id="A0A7G9RVY6"/>
<dbReference type="Pfam" id="PF02776">
    <property type="entry name" value="TPP_enzyme_N"/>
    <property type="match status" value="1"/>
</dbReference>
<dbReference type="Gene3D" id="3.40.50.970">
    <property type="match status" value="2"/>
</dbReference>
<dbReference type="EMBL" id="CP060714">
    <property type="protein sequence ID" value="QNN59761.1"/>
    <property type="molecule type" value="Genomic_DNA"/>
</dbReference>
<feature type="domain" description="Thiamine pyrophosphate enzyme TPP-binding" evidence="4">
    <location>
        <begin position="400"/>
        <end position="541"/>
    </location>
</feature>
<dbReference type="CDD" id="cd07035">
    <property type="entry name" value="TPP_PYR_POX_like"/>
    <property type="match status" value="1"/>
</dbReference>
<evidence type="ECO:0000256" key="1">
    <source>
        <dbReference type="ARBA" id="ARBA00007812"/>
    </source>
</evidence>
<evidence type="ECO:0000313" key="6">
    <source>
        <dbReference type="EMBL" id="QNN59761.1"/>
    </source>
</evidence>
<evidence type="ECO:0000259" key="5">
    <source>
        <dbReference type="Pfam" id="PF02776"/>
    </source>
</evidence>